<evidence type="ECO:0000313" key="3">
    <source>
        <dbReference type="Proteomes" id="UP000323105"/>
    </source>
</evidence>
<dbReference type="AlphaFoldDB" id="A0A5A7MIG0"/>
<sequence length="61" mass="6798">METYFVVVSIVCILFMASVITLAVIGGAEVVRHMKYQARERRVERARKAAQRATQATQGGE</sequence>
<accession>A0A5A7MIG0</accession>
<evidence type="ECO:0000313" key="2">
    <source>
        <dbReference type="EMBL" id="GEQ77472.1"/>
    </source>
</evidence>
<dbReference type="RefSeq" id="WP_149356878.1">
    <property type="nucleotide sequence ID" value="NZ_BKBW01000013.1"/>
</dbReference>
<evidence type="ECO:0000256" key="1">
    <source>
        <dbReference type="SAM" id="Phobius"/>
    </source>
</evidence>
<keyword evidence="1" id="KW-1133">Transmembrane helix</keyword>
<protein>
    <recommendedName>
        <fullName evidence="4">Transmembrane protein</fullName>
    </recommendedName>
</protein>
<reference evidence="2 3" key="1">
    <citation type="journal article" date="2019" name="Microbiol. Resour. Announc.">
        <title>Draft Genome Sequence of Comamonas testosteroni TA441, a Bacterium That Has a Cryptic Phenol Degradation Gene Cluster.</title>
        <authorList>
            <person name="Arai H."/>
            <person name="Ishii M."/>
        </authorList>
    </citation>
    <scope>NUCLEOTIDE SEQUENCE [LARGE SCALE GENOMIC DNA]</scope>
    <source>
        <strain evidence="2 3">TA441</strain>
    </source>
</reference>
<dbReference type="Proteomes" id="UP000323105">
    <property type="component" value="Unassembled WGS sequence"/>
</dbReference>
<name>A0A5A7MIG0_COMTE</name>
<feature type="transmembrane region" description="Helical" evidence="1">
    <location>
        <begin position="6"/>
        <end position="31"/>
    </location>
</feature>
<evidence type="ECO:0008006" key="4">
    <source>
        <dbReference type="Google" id="ProtNLM"/>
    </source>
</evidence>
<organism evidence="2 3">
    <name type="scientific">Comamonas testosteroni</name>
    <name type="common">Pseudomonas testosteroni</name>
    <dbReference type="NCBI Taxonomy" id="285"/>
    <lineage>
        <taxon>Bacteria</taxon>
        <taxon>Pseudomonadati</taxon>
        <taxon>Pseudomonadota</taxon>
        <taxon>Betaproteobacteria</taxon>
        <taxon>Burkholderiales</taxon>
        <taxon>Comamonadaceae</taxon>
        <taxon>Comamonas</taxon>
    </lineage>
</organism>
<comment type="caution">
    <text evidence="2">The sequence shown here is derived from an EMBL/GenBank/DDBJ whole genome shotgun (WGS) entry which is preliminary data.</text>
</comment>
<keyword evidence="1" id="KW-0472">Membrane</keyword>
<proteinExistence type="predicted"/>
<gene>
    <name evidence="2" type="ORF">CTTA_4477</name>
</gene>
<dbReference type="EMBL" id="BKBW01000013">
    <property type="protein sequence ID" value="GEQ77472.1"/>
    <property type="molecule type" value="Genomic_DNA"/>
</dbReference>
<keyword evidence="1" id="KW-0812">Transmembrane</keyword>